<gene>
    <name evidence="1" type="ORF">METZ01_LOCUS210289</name>
</gene>
<name>A0A382F427_9ZZZZ</name>
<dbReference type="EMBL" id="UINC01047768">
    <property type="protein sequence ID" value="SVB57435.1"/>
    <property type="molecule type" value="Genomic_DNA"/>
</dbReference>
<dbReference type="AlphaFoldDB" id="A0A382F427"/>
<evidence type="ECO:0000313" key="1">
    <source>
        <dbReference type="EMBL" id="SVB57435.1"/>
    </source>
</evidence>
<accession>A0A382F427</accession>
<feature type="non-terminal residue" evidence="1">
    <location>
        <position position="55"/>
    </location>
</feature>
<organism evidence="1">
    <name type="scientific">marine metagenome</name>
    <dbReference type="NCBI Taxonomy" id="408172"/>
    <lineage>
        <taxon>unclassified sequences</taxon>
        <taxon>metagenomes</taxon>
        <taxon>ecological metagenomes</taxon>
    </lineage>
</organism>
<proteinExistence type="predicted"/>
<reference evidence="1" key="1">
    <citation type="submission" date="2018-05" db="EMBL/GenBank/DDBJ databases">
        <authorList>
            <person name="Lanie J.A."/>
            <person name="Ng W.-L."/>
            <person name="Kazmierczak K.M."/>
            <person name="Andrzejewski T.M."/>
            <person name="Davidsen T.M."/>
            <person name="Wayne K.J."/>
            <person name="Tettelin H."/>
            <person name="Glass J.I."/>
            <person name="Rusch D."/>
            <person name="Podicherti R."/>
            <person name="Tsui H.-C.T."/>
            <person name="Winkler M.E."/>
        </authorList>
    </citation>
    <scope>NUCLEOTIDE SEQUENCE</scope>
</reference>
<sequence>MKLLINGKEEIVSHEGETLDDLLNFMEREYLAKGNVVRSIKLDGQESSLDSSEVR</sequence>
<protein>
    <submittedName>
        <fullName evidence="1">Uncharacterized protein</fullName>
    </submittedName>
</protein>